<organism evidence="7 8">
    <name type="scientific">Moraxella macacae 0408225</name>
    <dbReference type="NCBI Taxonomy" id="1230338"/>
    <lineage>
        <taxon>Bacteria</taxon>
        <taxon>Pseudomonadati</taxon>
        <taxon>Pseudomonadota</taxon>
        <taxon>Gammaproteobacteria</taxon>
        <taxon>Moraxellales</taxon>
        <taxon>Moraxellaceae</taxon>
        <taxon>Moraxella</taxon>
    </lineage>
</organism>
<dbReference type="eggNOG" id="COG1652">
    <property type="taxonomic scope" value="Bacteria"/>
</dbReference>
<dbReference type="EMBL" id="ANIN01000002">
    <property type="protein sequence ID" value="ELA08161.1"/>
    <property type="molecule type" value="Genomic_DNA"/>
</dbReference>
<dbReference type="Proteomes" id="UP000023795">
    <property type="component" value="Unassembled WGS sequence"/>
</dbReference>
<keyword evidence="8" id="KW-1185">Reference proteome</keyword>
<accession>L2F5W7</accession>
<dbReference type="GO" id="GO:0005737">
    <property type="term" value="C:cytoplasm"/>
    <property type="evidence" value="ECO:0007669"/>
    <property type="project" value="UniProtKB-SubCell"/>
</dbReference>
<proteinExistence type="predicted"/>
<dbReference type="AlphaFoldDB" id="L2F5W7"/>
<keyword evidence="2" id="KW-0963">Cytoplasm</keyword>
<dbReference type="InterPro" id="IPR052196">
    <property type="entry name" value="Bact_Kbp"/>
</dbReference>
<dbReference type="Gene3D" id="3.10.350.10">
    <property type="entry name" value="LysM domain"/>
    <property type="match status" value="1"/>
</dbReference>
<protein>
    <recommendedName>
        <fullName evidence="3">Potassium binding protein Kbp</fullName>
    </recommendedName>
</protein>
<dbReference type="PANTHER" id="PTHR34700:SF8">
    <property type="entry name" value="POTASSIUM BINDING PROTEIN KBP"/>
    <property type="match status" value="1"/>
</dbReference>
<evidence type="ECO:0000259" key="5">
    <source>
        <dbReference type="PROSITE" id="PS50914"/>
    </source>
</evidence>
<evidence type="ECO:0000256" key="3">
    <source>
        <dbReference type="ARBA" id="ARBA00072219"/>
    </source>
</evidence>
<dbReference type="Pfam" id="PF01476">
    <property type="entry name" value="LysM"/>
    <property type="match status" value="1"/>
</dbReference>
<reference evidence="7 8" key="1">
    <citation type="journal article" date="2013" name="Genome Announc.">
        <title>Genome Sequence of Moraxella macacae 0408225, a Novel Bacterial Species Isolated from a Cynomolgus Macaque with Epistaxis.</title>
        <authorList>
            <person name="Ladner J.T."/>
            <person name="Whitehouse C.A."/>
            <person name="Koroleva G.I."/>
            <person name="Palacios G.F."/>
        </authorList>
    </citation>
    <scope>NUCLEOTIDE SEQUENCE [LARGE SCALE GENOMIC DNA]</scope>
    <source>
        <strain evidence="7 8">0408225</strain>
    </source>
</reference>
<dbReference type="SMART" id="SM00257">
    <property type="entry name" value="LysM"/>
    <property type="match status" value="1"/>
</dbReference>
<feature type="compositionally biased region" description="Low complexity" evidence="4">
    <location>
        <begin position="23"/>
        <end position="46"/>
    </location>
</feature>
<dbReference type="CDD" id="cd00118">
    <property type="entry name" value="LysM"/>
    <property type="match status" value="1"/>
</dbReference>
<evidence type="ECO:0000259" key="6">
    <source>
        <dbReference type="PROSITE" id="PS51782"/>
    </source>
</evidence>
<dbReference type="PROSITE" id="PS51782">
    <property type="entry name" value="LYSM"/>
    <property type="match status" value="1"/>
</dbReference>
<dbReference type="STRING" id="1230338.MOMA_06356"/>
<dbReference type="PROSITE" id="PS50914">
    <property type="entry name" value="BON"/>
    <property type="match status" value="1"/>
</dbReference>
<sequence length="172" mass="18536">MGIFSFAKDIGDKIFNRDKKPQADTTQTPTQTATPVQAPTETTQEPSAQEIANLLLARIQANATIDGLSVHYNSATDTVNVSGTASNQAEREKAILAAGNVQYVATVVDNISVIAAEPESRMYTVKSGDTLSKIAKEMYGNANEYHKIFAANQPLLSHPDKIYVGQVLRIPA</sequence>
<dbReference type="RefSeq" id="WP_009501683.1">
    <property type="nucleotide sequence ID" value="NZ_ANIN01000002.1"/>
</dbReference>
<feature type="domain" description="LysM" evidence="6">
    <location>
        <begin position="121"/>
        <end position="170"/>
    </location>
</feature>
<dbReference type="Pfam" id="PF04972">
    <property type="entry name" value="BON"/>
    <property type="match status" value="1"/>
</dbReference>
<comment type="caution">
    <text evidence="7">The sequence shown here is derived from an EMBL/GenBank/DDBJ whole genome shotgun (WGS) entry which is preliminary data.</text>
</comment>
<dbReference type="SUPFAM" id="SSF54106">
    <property type="entry name" value="LysM domain"/>
    <property type="match status" value="1"/>
</dbReference>
<comment type="subcellular location">
    <subcellularLocation>
        <location evidence="1">Cytoplasm</location>
    </subcellularLocation>
</comment>
<feature type="domain" description="BON" evidence="5">
    <location>
        <begin position="47"/>
        <end position="115"/>
    </location>
</feature>
<dbReference type="InterPro" id="IPR007055">
    <property type="entry name" value="BON_dom"/>
</dbReference>
<name>L2F5W7_9GAMM</name>
<dbReference type="OrthoDB" id="370541at2"/>
<gene>
    <name evidence="7" type="ORF">MOMA_06356</name>
</gene>
<dbReference type="PANTHER" id="PTHR34700">
    <property type="entry name" value="POTASSIUM BINDING PROTEIN KBP"/>
    <property type="match status" value="1"/>
</dbReference>
<evidence type="ECO:0000313" key="7">
    <source>
        <dbReference type="EMBL" id="ELA08161.1"/>
    </source>
</evidence>
<evidence type="ECO:0000256" key="2">
    <source>
        <dbReference type="ARBA" id="ARBA00022490"/>
    </source>
</evidence>
<dbReference type="PATRIC" id="fig|1230338.3.peg.1356"/>
<evidence type="ECO:0000313" key="8">
    <source>
        <dbReference type="Proteomes" id="UP000023795"/>
    </source>
</evidence>
<evidence type="ECO:0000256" key="4">
    <source>
        <dbReference type="SAM" id="MobiDB-lite"/>
    </source>
</evidence>
<dbReference type="NCBIfam" id="NF008399">
    <property type="entry name" value="PRK11198.1"/>
    <property type="match status" value="1"/>
</dbReference>
<evidence type="ECO:0000256" key="1">
    <source>
        <dbReference type="ARBA" id="ARBA00004496"/>
    </source>
</evidence>
<feature type="region of interest" description="Disordered" evidence="4">
    <location>
        <begin position="15"/>
        <end position="46"/>
    </location>
</feature>
<dbReference type="InterPro" id="IPR036779">
    <property type="entry name" value="LysM_dom_sf"/>
</dbReference>
<dbReference type="InterPro" id="IPR018392">
    <property type="entry name" value="LysM"/>
</dbReference>
<dbReference type="FunFam" id="3.10.350.10:FF:000001">
    <property type="entry name" value="Peptidoglycan-binding protein LysM"/>
    <property type="match status" value="1"/>
</dbReference>